<keyword evidence="5 6" id="KW-0472">Membrane</keyword>
<dbReference type="NCBIfam" id="TIGR00360">
    <property type="entry name" value="ComEC_N-term"/>
    <property type="match status" value="1"/>
</dbReference>
<dbReference type="CDD" id="cd07731">
    <property type="entry name" value="ComA-like_MBL-fold"/>
    <property type="match status" value="1"/>
</dbReference>
<dbReference type="InterPro" id="IPR036866">
    <property type="entry name" value="RibonucZ/Hydroxyglut_hydro"/>
</dbReference>
<feature type="transmembrane region" description="Helical" evidence="6">
    <location>
        <begin position="258"/>
        <end position="281"/>
    </location>
</feature>
<dbReference type="NCBIfam" id="TIGR00361">
    <property type="entry name" value="ComEC_Rec2"/>
    <property type="match status" value="1"/>
</dbReference>
<keyword evidence="2" id="KW-1003">Cell membrane</keyword>
<evidence type="ECO:0000256" key="4">
    <source>
        <dbReference type="ARBA" id="ARBA00022989"/>
    </source>
</evidence>
<feature type="transmembrane region" description="Helical" evidence="6">
    <location>
        <begin position="5"/>
        <end position="23"/>
    </location>
</feature>
<feature type="transmembrane region" description="Helical" evidence="6">
    <location>
        <begin position="446"/>
        <end position="465"/>
    </location>
</feature>
<dbReference type="Pfam" id="PF03772">
    <property type="entry name" value="Competence"/>
    <property type="match status" value="1"/>
</dbReference>
<reference evidence="8" key="1">
    <citation type="submission" date="2016-10" db="EMBL/GenBank/DDBJ databases">
        <title>Sequence of Gallionella enrichment culture.</title>
        <authorList>
            <person name="Poehlein A."/>
            <person name="Muehling M."/>
            <person name="Daniel R."/>
        </authorList>
    </citation>
    <scope>NUCLEOTIDE SEQUENCE</scope>
</reference>
<evidence type="ECO:0000256" key="5">
    <source>
        <dbReference type="ARBA" id="ARBA00023136"/>
    </source>
</evidence>
<feature type="transmembrane region" description="Helical" evidence="6">
    <location>
        <begin position="59"/>
        <end position="77"/>
    </location>
</feature>
<accession>A0A1J5SQ81</accession>
<comment type="subcellular location">
    <subcellularLocation>
        <location evidence="1">Cell membrane</location>
        <topology evidence="1">Multi-pass membrane protein</topology>
    </subcellularLocation>
</comment>
<evidence type="ECO:0000256" key="6">
    <source>
        <dbReference type="SAM" id="Phobius"/>
    </source>
</evidence>
<name>A0A1J5SQ81_9ZZZZ</name>
<dbReference type="GO" id="GO:0030420">
    <property type="term" value="P:establishment of competence for transformation"/>
    <property type="evidence" value="ECO:0007669"/>
    <property type="project" value="InterPro"/>
</dbReference>
<keyword evidence="3 6" id="KW-0812">Transmembrane</keyword>
<dbReference type="InterPro" id="IPR035681">
    <property type="entry name" value="ComA-like_MBL"/>
</dbReference>
<proteinExistence type="predicted"/>
<protein>
    <submittedName>
        <fullName evidence="8">ComEC family competence protein</fullName>
    </submittedName>
</protein>
<dbReference type="InterPro" id="IPR025405">
    <property type="entry name" value="DUF4131"/>
</dbReference>
<keyword evidence="4 6" id="KW-1133">Transmembrane helix</keyword>
<feature type="domain" description="Metallo-beta-lactamase" evidence="7">
    <location>
        <begin position="534"/>
        <end position="729"/>
    </location>
</feature>
<feature type="transmembrane region" description="Helical" evidence="6">
    <location>
        <begin position="293"/>
        <end position="311"/>
    </location>
</feature>
<dbReference type="Pfam" id="PF00753">
    <property type="entry name" value="Lactamase_B"/>
    <property type="match status" value="1"/>
</dbReference>
<feature type="transmembrane region" description="Helical" evidence="6">
    <location>
        <begin position="477"/>
        <end position="495"/>
    </location>
</feature>
<feature type="transmembrane region" description="Helical" evidence="6">
    <location>
        <begin position="419"/>
        <end position="439"/>
    </location>
</feature>
<comment type="caution">
    <text evidence="8">The sequence shown here is derived from an EMBL/GenBank/DDBJ whole genome shotgun (WGS) entry which is preliminary data.</text>
</comment>
<evidence type="ECO:0000256" key="1">
    <source>
        <dbReference type="ARBA" id="ARBA00004651"/>
    </source>
</evidence>
<dbReference type="SMART" id="SM00849">
    <property type="entry name" value="Lactamase_B"/>
    <property type="match status" value="1"/>
</dbReference>
<feature type="transmembrane region" description="Helical" evidence="6">
    <location>
        <begin position="29"/>
        <end position="47"/>
    </location>
</feature>
<evidence type="ECO:0000256" key="2">
    <source>
        <dbReference type="ARBA" id="ARBA00022475"/>
    </source>
</evidence>
<dbReference type="InterPro" id="IPR001279">
    <property type="entry name" value="Metallo-B-lactamas"/>
</dbReference>
<dbReference type="InterPro" id="IPR052159">
    <property type="entry name" value="Competence_DNA_uptake"/>
</dbReference>
<dbReference type="InterPro" id="IPR004477">
    <property type="entry name" value="ComEC_N"/>
</dbReference>
<organism evidence="8">
    <name type="scientific">mine drainage metagenome</name>
    <dbReference type="NCBI Taxonomy" id="410659"/>
    <lineage>
        <taxon>unclassified sequences</taxon>
        <taxon>metagenomes</taxon>
        <taxon>ecological metagenomes</taxon>
    </lineage>
</organism>
<dbReference type="EMBL" id="MLJW01000022">
    <property type="protein sequence ID" value="OIR10674.1"/>
    <property type="molecule type" value="Genomic_DNA"/>
</dbReference>
<dbReference type="InterPro" id="IPR004797">
    <property type="entry name" value="Competence_ComEC/Rec2"/>
</dbReference>
<evidence type="ECO:0000259" key="7">
    <source>
        <dbReference type="SMART" id="SM00849"/>
    </source>
</evidence>
<dbReference type="PANTHER" id="PTHR30619:SF1">
    <property type="entry name" value="RECOMBINATION PROTEIN 2"/>
    <property type="match status" value="1"/>
</dbReference>
<dbReference type="SUPFAM" id="SSF56281">
    <property type="entry name" value="Metallo-hydrolase/oxidoreductase"/>
    <property type="match status" value="1"/>
</dbReference>
<evidence type="ECO:0000313" key="8">
    <source>
        <dbReference type="EMBL" id="OIR10674.1"/>
    </source>
</evidence>
<dbReference type="PANTHER" id="PTHR30619">
    <property type="entry name" value="DNA INTERNALIZATION/COMPETENCE PROTEIN COMEC/REC2"/>
    <property type="match status" value="1"/>
</dbReference>
<feature type="transmembrane region" description="Helical" evidence="6">
    <location>
        <begin position="364"/>
        <end position="382"/>
    </location>
</feature>
<dbReference type="GO" id="GO:0005886">
    <property type="term" value="C:plasma membrane"/>
    <property type="evidence" value="ECO:0007669"/>
    <property type="project" value="UniProtKB-SubCell"/>
</dbReference>
<dbReference type="AlphaFoldDB" id="A0A1J5SQ81"/>
<dbReference type="Gene3D" id="3.60.15.10">
    <property type="entry name" value="Ribonuclease Z/Hydroxyacylglutathione hydrolase-like"/>
    <property type="match status" value="1"/>
</dbReference>
<evidence type="ECO:0000256" key="3">
    <source>
        <dbReference type="ARBA" id="ARBA00022692"/>
    </source>
</evidence>
<sequence>MILRYATHMVSFALFFTCGVWYLQQQAALPVLPAYWPLAVIVLLLPRPNGRLPAAARRGAILLCAALLGFGYAAWMAQHRLSDALPDEWQGKNITITGMVVEMPRLHERGVRFAFDVESVQTEGAHVPRHIQLTTYDGDGSDPLQPGAGERWQFTVRLKQPHGTGNPYSFDFEAWALERDIRAIGYVYAKGVNRKLAEQSSSPAYMVQRLRESVRTHFRKTLGDVPYAGVLTALAIGDQSGIAQADWQVFTRTGVNHLMSISGLHITMLAGMAFALVYWLWRRSTRLALRFPARKVAAMAGLLAALFYTLLSGYEVPAQRTLYMLATVCVMLMLSRNVSPSQLLATALMVVLLADPWAVLSPGFWLSFGAVALIFYVTANRLRKQHWLREYGKVQWAMMIGLIPPLLAMFQQLSLVSPIANAFAIPLVSFVVVPLTLLGTLPPFEWMLYVAHEAMVLCMYLLNLLDKLPYGVWAQHAPPVWTIVSGMGGALWMLAPRGFPMRGLGVLLLLPMFLVVPDSPAEGSARVIVFDVGQGLSVAVQTRNHALLYDTGPDFPGESDSGSRIIIPALRGMGIPLLDVLVLSHGDMDHIGGTESVLKGIPVTNVISSLPNSHPKLQLAAHNEPCADGQSWEWDGVRFDMLHPARSNIPAALAHNNEGSCVLRVSTGQNSILLTGDIESLAESRLMKLHAKELPATLLVVPHHGSVSSSSQAFVDAVHPRYAMFTSGYLNRFGHPRDEIVDRYRTAGSEVLRSDQDGAVTIVASPQSFRLERYRAAHARYWQQGVTQGAADS</sequence>
<gene>
    <name evidence="8" type="ORF">GALL_74440</name>
</gene>
<dbReference type="Pfam" id="PF13567">
    <property type="entry name" value="DUF4131"/>
    <property type="match status" value="1"/>
</dbReference>